<dbReference type="RefSeq" id="WP_344929152.1">
    <property type="nucleotide sequence ID" value="NZ_BAABCW010000015.1"/>
</dbReference>
<keyword evidence="1" id="KW-0812">Transmembrane</keyword>
<gene>
    <name evidence="2" type="ORF">GCM10022393_32000</name>
</gene>
<organism evidence="2 3">
    <name type="scientific">Aquimarina addita</name>
    <dbReference type="NCBI Taxonomy" id="870485"/>
    <lineage>
        <taxon>Bacteria</taxon>
        <taxon>Pseudomonadati</taxon>
        <taxon>Bacteroidota</taxon>
        <taxon>Flavobacteriia</taxon>
        <taxon>Flavobacteriales</taxon>
        <taxon>Flavobacteriaceae</taxon>
        <taxon>Aquimarina</taxon>
    </lineage>
</organism>
<accession>A0ABP6URP2</accession>
<keyword evidence="3" id="KW-1185">Reference proteome</keyword>
<keyword evidence="1" id="KW-1133">Transmembrane helix</keyword>
<protein>
    <recommendedName>
        <fullName evidence="4">DUF748 domain-containing protein</fullName>
    </recommendedName>
</protein>
<sequence length="522" mass="59731">MRNKASKHTNWIKYLILTAVFLLLLFIGAHYVIKKSIHNFISTNLPKNIEIEYDDLDLNLLNTSVSLHQVIIEFSNTISETHTKVSIEEIETSGFSYWDYFINKKLRVSSLFIDTPLIHYSPHLVSKKNPQDSTKSSFTNTIDINNININNGSFTILDNDKNAIHLHLEHFDLTLNNTKINKNTIHNKIPLYFENVSLDAKNLALNTSRFEKMTVRNINLDKKKLKLDSLLLVSKYSKTVLSKKLTTERDHVTLSIPIIQLQNFDIGLLNNHFSISASSGSLLNPSANFYRDKLVQDNENYRPLYSEMLRKLNFNLDIENLNIKNGFVGYQEKIDDAVQPEMITFNQIEGQLNNISNLGKKKTNISLTAKLMNSTPLQLDWEFDVLNKESEFLISGSLHQLNASTLNPFLTSNARAKAKGIVENLYFTISGTNYASRGDIKMKYDDFEFIILHKDRLHINKTLSKIGNLFINDGSKSDADGYRYGTISVERELNKSFFNYLWINLQDGILNTVAGNGKKDKN</sequence>
<comment type="caution">
    <text evidence="2">The sequence shown here is derived from an EMBL/GenBank/DDBJ whole genome shotgun (WGS) entry which is preliminary data.</text>
</comment>
<evidence type="ECO:0000256" key="1">
    <source>
        <dbReference type="SAM" id="Phobius"/>
    </source>
</evidence>
<evidence type="ECO:0008006" key="4">
    <source>
        <dbReference type="Google" id="ProtNLM"/>
    </source>
</evidence>
<evidence type="ECO:0000313" key="3">
    <source>
        <dbReference type="Proteomes" id="UP001500459"/>
    </source>
</evidence>
<proteinExistence type="predicted"/>
<feature type="transmembrane region" description="Helical" evidence="1">
    <location>
        <begin position="12"/>
        <end position="33"/>
    </location>
</feature>
<evidence type="ECO:0000313" key="2">
    <source>
        <dbReference type="EMBL" id="GAA3515652.1"/>
    </source>
</evidence>
<reference evidence="3" key="1">
    <citation type="journal article" date="2019" name="Int. J. Syst. Evol. Microbiol.">
        <title>The Global Catalogue of Microorganisms (GCM) 10K type strain sequencing project: providing services to taxonomists for standard genome sequencing and annotation.</title>
        <authorList>
            <consortium name="The Broad Institute Genomics Platform"/>
            <consortium name="The Broad Institute Genome Sequencing Center for Infectious Disease"/>
            <person name="Wu L."/>
            <person name="Ma J."/>
        </authorList>
    </citation>
    <scope>NUCLEOTIDE SEQUENCE [LARGE SCALE GENOMIC DNA]</scope>
    <source>
        <strain evidence="3">JCM 17106</strain>
    </source>
</reference>
<dbReference type="Proteomes" id="UP001500459">
    <property type="component" value="Unassembled WGS sequence"/>
</dbReference>
<name>A0ABP6URP2_9FLAO</name>
<keyword evidence="1" id="KW-0472">Membrane</keyword>
<dbReference type="EMBL" id="BAABCW010000015">
    <property type="protein sequence ID" value="GAA3515652.1"/>
    <property type="molecule type" value="Genomic_DNA"/>
</dbReference>